<accession>A0ABU2Z402</accession>
<reference evidence="2" key="1">
    <citation type="submission" date="2024-05" db="EMBL/GenBank/DDBJ databases">
        <title>30 novel species of actinomycetes from the DSMZ collection.</title>
        <authorList>
            <person name="Nouioui I."/>
        </authorList>
    </citation>
    <scope>NUCLEOTIDE SEQUENCE</scope>
    <source>
        <strain evidence="2">DSM 3412</strain>
    </source>
</reference>
<dbReference type="RefSeq" id="WP_157856697.1">
    <property type="nucleotide sequence ID" value="NZ_JAVRFJ010000019.1"/>
</dbReference>
<feature type="compositionally biased region" description="Polar residues" evidence="1">
    <location>
        <begin position="44"/>
        <end position="53"/>
    </location>
</feature>
<proteinExistence type="predicted"/>
<keyword evidence="3" id="KW-1185">Reference proteome</keyword>
<gene>
    <name evidence="2" type="ORF">RM704_22210</name>
</gene>
<protein>
    <submittedName>
        <fullName evidence="2">Uncharacterized protein</fullName>
    </submittedName>
</protein>
<evidence type="ECO:0000313" key="2">
    <source>
        <dbReference type="EMBL" id="MDT0570152.1"/>
    </source>
</evidence>
<comment type="caution">
    <text evidence="2">The sequence shown here is derived from an EMBL/GenBank/DDBJ whole genome shotgun (WGS) entry which is preliminary data.</text>
</comment>
<dbReference type="Proteomes" id="UP001180737">
    <property type="component" value="Unassembled WGS sequence"/>
</dbReference>
<sequence>MLVVAGPLDGPQTAQAQRCRPGLEYAINPDKKKSAAASPNAAPVTTTKIVLDR</sequence>
<organism evidence="2 3">
    <name type="scientific">Streptomyces gottesmaniae</name>
    <dbReference type="NCBI Taxonomy" id="3075518"/>
    <lineage>
        <taxon>Bacteria</taxon>
        <taxon>Bacillati</taxon>
        <taxon>Actinomycetota</taxon>
        <taxon>Actinomycetes</taxon>
        <taxon>Kitasatosporales</taxon>
        <taxon>Streptomycetaceae</taxon>
        <taxon>Streptomyces</taxon>
    </lineage>
</organism>
<evidence type="ECO:0000256" key="1">
    <source>
        <dbReference type="SAM" id="MobiDB-lite"/>
    </source>
</evidence>
<feature type="region of interest" description="Disordered" evidence="1">
    <location>
        <begin position="31"/>
        <end position="53"/>
    </location>
</feature>
<name>A0ABU2Z402_9ACTN</name>
<dbReference type="EMBL" id="JAVRFJ010000019">
    <property type="protein sequence ID" value="MDT0570152.1"/>
    <property type="molecule type" value="Genomic_DNA"/>
</dbReference>
<evidence type="ECO:0000313" key="3">
    <source>
        <dbReference type="Proteomes" id="UP001180737"/>
    </source>
</evidence>